<evidence type="ECO:0000256" key="1">
    <source>
        <dbReference type="ARBA" id="ARBA00004370"/>
    </source>
</evidence>
<dbReference type="WBParaSite" id="ECPE_0000759901-mRNA-1">
    <property type="protein sequence ID" value="ECPE_0000759901-mRNA-1"/>
    <property type="gene ID" value="ECPE_0000759901"/>
</dbReference>
<evidence type="ECO:0000256" key="3">
    <source>
        <dbReference type="ARBA" id="ARBA00029879"/>
    </source>
</evidence>
<dbReference type="GO" id="GO:0006886">
    <property type="term" value="P:intracellular protein transport"/>
    <property type="evidence" value="ECO:0007669"/>
    <property type="project" value="InterPro"/>
</dbReference>
<dbReference type="Pfam" id="PF07064">
    <property type="entry name" value="RIC1"/>
    <property type="match status" value="1"/>
</dbReference>
<protein>
    <recommendedName>
        <fullName evidence="3">Protein RIC1 homolog</fullName>
    </recommendedName>
</protein>
<evidence type="ECO:0000256" key="2">
    <source>
        <dbReference type="ARBA" id="ARBA00023136"/>
    </source>
</evidence>
<feature type="compositionally biased region" description="Polar residues" evidence="4">
    <location>
        <begin position="242"/>
        <end position="263"/>
    </location>
</feature>
<evidence type="ECO:0000256" key="4">
    <source>
        <dbReference type="SAM" id="MobiDB-lite"/>
    </source>
</evidence>
<keyword evidence="2" id="KW-0472">Membrane</keyword>
<accession>A0A183AKU8</accession>
<sequence length="704" mass="77637">LFDDALLVGVLNDFHRPWSLSNHRLTFSSQHANVRFPNDLFCIIPYGVNHLDTHAFLHRLIQELLKRNLGVHALQLAFAYESLPHFHRVLEWLLHEVLESEATSKSPIPDPLLPQVVAFIQEFPHFLETVAQCARKTEVARWPHLFTAVGRRPKDLFELCVDCGNLPAAAAYLIILQSCEPIGVSQKCTLHLLQAALQASRWSLIRDMLRFLNAIDPNDLRCDQSTSSKSTDKTTESRSDTQSSKINKQLTSMEATVEMRNSISVQSRRSSTFKSSSTLPTVDNSGPIAEPITHRSRLPSKSDGDGIPNPAAGGGQSLPDLIKQVFKRTATDWCDAVRQQLIYLLNQLLQAGSFEWASLVALMILDRTGLFHAITLAVDAATQCTLQRLRQQPSSGLSNTTVPADSGPGPRPSVSRAANLWRRVTGHHQQQQPTTQSGTDADDPEHNSSQSSPIFGDPLSRVFAGLHQLNSWSVTNCPTYHRFIGLLQPELDQLIEQATSFFGQCVFASQLQSTSAPLSSPTSVAYVQLDSTTPELTIHASNMPNGFVDEPVARIEQVQLVSCTKNTPSDFDGSEKSRSESQIYQYEIPFTGVESVESVQSSHRPSKMGVVVHSLDSSNSLLSVGLLTLSPPDSPGLCDTRRTASEDWTESAKALNHQNRNFTNSMHTMSVNPDVIYADDHLIDGTSEVHLQHTPASGYSCILS</sequence>
<feature type="compositionally biased region" description="Polar residues" evidence="4">
    <location>
        <begin position="391"/>
        <end position="403"/>
    </location>
</feature>
<feature type="compositionally biased region" description="Low complexity" evidence="4">
    <location>
        <begin position="427"/>
        <end position="439"/>
    </location>
</feature>
<reference evidence="6" key="1">
    <citation type="submission" date="2016-06" db="UniProtKB">
        <authorList>
            <consortium name="WormBaseParasite"/>
        </authorList>
    </citation>
    <scope>IDENTIFICATION</scope>
</reference>
<dbReference type="AlphaFoldDB" id="A0A183AKU8"/>
<proteinExistence type="predicted"/>
<dbReference type="InterPro" id="IPR040096">
    <property type="entry name" value="Ric1"/>
</dbReference>
<feature type="compositionally biased region" description="Low complexity" evidence="4">
    <location>
        <begin position="264"/>
        <end position="278"/>
    </location>
</feature>
<name>A0A183AKU8_9TREM</name>
<comment type="subcellular location">
    <subcellularLocation>
        <location evidence="1">Membrane</location>
    </subcellularLocation>
</comment>
<dbReference type="GO" id="GO:0005829">
    <property type="term" value="C:cytosol"/>
    <property type="evidence" value="ECO:0007669"/>
    <property type="project" value="TreeGrafter"/>
</dbReference>
<feature type="compositionally biased region" description="Basic and acidic residues" evidence="4">
    <location>
        <begin position="230"/>
        <end position="239"/>
    </location>
</feature>
<dbReference type="GO" id="GO:0034066">
    <property type="term" value="C:Ric1-Rgp1 guanyl-nucleotide exchange factor complex"/>
    <property type="evidence" value="ECO:0007669"/>
    <property type="project" value="InterPro"/>
</dbReference>
<feature type="domain" description="RIC1 C-terminal alpha solenoid region" evidence="5">
    <location>
        <begin position="58"/>
        <end position="226"/>
    </location>
</feature>
<dbReference type="PANTHER" id="PTHR22746:SF10">
    <property type="entry name" value="GUANINE NUCLEOTIDE EXCHANGE FACTOR SUBUNIT RIC1"/>
    <property type="match status" value="1"/>
</dbReference>
<dbReference type="PANTHER" id="PTHR22746">
    <property type="entry name" value="RAB6A-GEF COMPLEX PARTNER PROTEIN 1"/>
    <property type="match status" value="1"/>
</dbReference>
<feature type="region of interest" description="Disordered" evidence="4">
    <location>
        <begin position="391"/>
        <end position="454"/>
    </location>
</feature>
<dbReference type="InterPro" id="IPR009771">
    <property type="entry name" value="RIC1_C"/>
</dbReference>
<dbReference type="GO" id="GO:0000139">
    <property type="term" value="C:Golgi membrane"/>
    <property type="evidence" value="ECO:0007669"/>
    <property type="project" value="TreeGrafter"/>
</dbReference>
<organism evidence="6">
    <name type="scientific">Echinostoma caproni</name>
    <dbReference type="NCBI Taxonomy" id="27848"/>
    <lineage>
        <taxon>Eukaryota</taxon>
        <taxon>Metazoa</taxon>
        <taxon>Spiralia</taxon>
        <taxon>Lophotrochozoa</taxon>
        <taxon>Platyhelminthes</taxon>
        <taxon>Trematoda</taxon>
        <taxon>Digenea</taxon>
        <taxon>Plagiorchiida</taxon>
        <taxon>Echinostomata</taxon>
        <taxon>Echinostomatoidea</taxon>
        <taxon>Echinostomatidae</taxon>
        <taxon>Echinostoma</taxon>
    </lineage>
</organism>
<dbReference type="GO" id="GO:0042147">
    <property type="term" value="P:retrograde transport, endosome to Golgi"/>
    <property type="evidence" value="ECO:0007669"/>
    <property type="project" value="TreeGrafter"/>
</dbReference>
<feature type="region of interest" description="Disordered" evidence="4">
    <location>
        <begin position="222"/>
        <end position="318"/>
    </location>
</feature>
<evidence type="ECO:0000313" key="6">
    <source>
        <dbReference type="WBParaSite" id="ECPE_0000759901-mRNA-1"/>
    </source>
</evidence>
<evidence type="ECO:0000259" key="5">
    <source>
        <dbReference type="Pfam" id="PF07064"/>
    </source>
</evidence>